<keyword evidence="2" id="KW-0805">Transcription regulation</keyword>
<dbReference type="Gene3D" id="3.40.190.10">
    <property type="entry name" value="Periplasmic binding protein-like II"/>
    <property type="match status" value="2"/>
</dbReference>
<dbReference type="Pfam" id="PF00126">
    <property type="entry name" value="HTH_1"/>
    <property type="match status" value="1"/>
</dbReference>
<evidence type="ECO:0000313" key="5">
    <source>
        <dbReference type="EMBL" id="MQR26036.1"/>
    </source>
</evidence>
<dbReference type="SUPFAM" id="SSF46785">
    <property type="entry name" value="Winged helix' DNA-binding domain"/>
    <property type="match status" value="1"/>
</dbReference>
<dbReference type="Proteomes" id="UP000469952">
    <property type="component" value="Unassembled WGS sequence"/>
</dbReference>
<dbReference type="GO" id="GO:0000976">
    <property type="term" value="F:transcription cis-regulatory region binding"/>
    <property type="evidence" value="ECO:0007669"/>
    <property type="project" value="TreeGrafter"/>
</dbReference>
<dbReference type="Gene3D" id="1.10.10.10">
    <property type="entry name" value="Winged helix-like DNA-binding domain superfamily/Winged helix DNA-binding domain"/>
    <property type="match status" value="1"/>
</dbReference>
<evidence type="ECO:0000313" key="6">
    <source>
        <dbReference type="Proteomes" id="UP000469952"/>
    </source>
</evidence>
<sequence>MNIWQLQILTHLAELGTMNRVAEALFVSPATISQQLKDLEDDLELTLIEKQGRKVYLNQTGQELVERAQPVLSELETIENDFKTRQSEITGIVRIATFTSALNSILIPVIKKINQTFPSIECRIYEEEPDQSLLGLRSHKFDIVLTGYFEKKVTFPNSDIISTNIGEDKLLVVSSKDDKSIFPIKHFSDLASKKWIIEPKNTYLSNHIIQMCRENLFDPDVVSEIHSYDAIKSLVKSQLGISILPSLALTADTDMNGIFIHDFDTKSKRQIYLLERKPQKRIPAIKIVSQMITDQATAVLKNFN</sequence>
<dbReference type="PANTHER" id="PTHR30126:SF40">
    <property type="entry name" value="HTH-TYPE TRANSCRIPTIONAL REGULATOR GLTR"/>
    <property type="match status" value="1"/>
</dbReference>
<proteinExistence type="inferred from homology"/>
<name>A0A843YU23_LEUME</name>
<gene>
    <name evidence="5" type="ORF">GFV13_01810</name>
</gene>
<protein>
    <submittedName>
        <fullName evidence="5">LysR family transcriptional regulator</fullName>
    </submittedName>
</protein>
<dbReference type="InterPro" id="IPR005119">
    <property type="entry name" value="LysR_subst-bd"/>
</dbReference>
<organism evidence="5 6">
    <name type="scientific">Leuconostoc mesenteroides</name>
    <dbReference type="NCBI Taxonomy" id="1245"/>
    <lineage>
        <taxon>Bacteria</taxon>
        <taxon>Bacillati</taxon>
        <taxon>Bacillota</taxon>
        <taxon>Bacilli</taxon>
        <taxon>Lactobacillales</taxon>
        <taxon>Lactobacillaceae</taxon>
        <taxon>Leuconostoc</taxon>
    </lineage>
</organism>
<dbReference type="RefSeq" id="WP_059442011.1">
    <property type="nucleotide sequence ID" value="NZ_BCMP01000005.1"/>
</dbReference>
<comment type="similarity">
    <text evidence="1">Belongs to the LysR transcriptional regulatory family.</text>
</comment>
<dbReference type="InterPro" id="IPR036388">
    <property type="entry name" value="WH-like_DNA-bd_sf"/>
</dbReference>
<dbReference type="EMBL" id="WIPA01000001">
    <property type="protein sequence ID" value="MQR26036.1"/>
    <property type="molecule type" value="Genomic_DNA"/>
</dbReference>
<evidence type="ECO:0000256" key="3">
    <source>
        <dbReference type="ARBA" id="ARBA00023125"/>
    </source>
</evidence>
<accession>A0A843YU23</accession>
<dbReference type="GO" id="GO:0003700">
    <property type="term" value="F:DNA-binding transcription factor activity"/>
    <property type="evidence" value="ECO:0007669"/>
    <property type="project" value="InterPro"/>
</dbReference>
<evidence type="ECO:0000256" key="2">
    <source>
        <dbReference type="ARBA" id="ARBA00023015"/>
    </source>
</evidence>
<dbReference type="PANTHER" id="PTHR30126">
    <property type="entry name" value="HTH-TYPE TRANSCRIPTIONAL REGULATOR"/>
    <property type="match status" value="1"/>
</dbReference>
<comment type="caution">
    <text evidence="5">The sequence shown here is derived from an EMBL/GenBank/DDBJ whole genome shotgun (WGS) entry which is preliminary data.</text>
</comment>
<keyword evidence="3" id="KW-0238">DNA-binding</keyword>
<dbReference type="InterPro" id="IPR000847">
    <property type="entry name" value="LysR_HTH_N"/>
</dbReference>
<dbReference type="InterPro" id="IPR036390">
    <property type="entry name" value="WH_DNA-bd_sf"/>
</dbReference>
<keyword evidence="4" id="KW-0804">Transcription</keyword>
<dbReference type="SUPFAM" id="SSF53850">
    <property type="entry name" value="Periplasmic binding protein-like II"/>
    <property type="match status" value="1"/>
</dbReference>
<dbReference type="CDD" id="cd05466">
    <property type="entry name" value="PBP2_LTTR_substrate"/>
    <property type="match status" value="1"/>
</dbReference>
<dbReference type="Pfam" id="PF03466">
    <property type="entry name" value="LysR_substrate"/>
    <property type="match status" value="1"/>
</dbReference>
<evidence type="ECO:0000256" key="4">
    <source>
        <dbReference type="ARBA" id="ARBA00023163"/>
    </source>
</evidence>
<reference evidence="5 6" key="1">
    <citation type="submission" date="2019-10" db="EMBL/GenBank/DDBJ databases">
        <title>WGS of Leuconostoc mesenteroides.</title>
        <authorList>
            <person name="Melo Bolivar J."/>
            <person name="Marino-Ramirez L."/>
            <person name="Villamil Diaz L.M."/>
        </authorList>
    </citation>
    <scope>NUCLEOTIDE SEQUENCE [LARGE SCALE GENOMIC DNA]</scope>
    <source>
        <strain evidence="5 6">M11</strain>
    </source>
</reference>
<dbReference type="PROSITE" id="PS50931">
    <property type="entry name" value="HTH_LYSR"/>
    <property type="match status" value="1"/>
</dbReference>
<dbReference type="AlphaFoldDB" id="A0A843YU23"/>
<evidence type="ECO:0000256" key="1">
    <source>
        <dbReference type="ARBA" id="ARBA00009437"/>
    </source>
</evidence>